<dbReference type="RefSeq" id="WP_053415275.1">
    <property type="nucleotide sequence ID" value="NZ_LILB01000001.1"/>
</dbReference>
<gene>
    <name evidence="9" type="primary">argB</name>
    <name evidence="11" type="ORF">AMD00_01175</name>
</gene>
<evidence type="ECO:0000256" key="2">
    <source>
        <dbReference type="ARBA" id="ARBA00022571"/>
    </source>
</evidence>
<keyword evidence="3 9" id="KW-0028">Amino-acid biosynthesis</keyword>
<dbReference type="EC" id="2.7.2.8" evidence="9"/>
<keyword evidence="9" id="KW-0963">Cytoplasm</keyword>
<dbReference type="InterPro" id="IPR036393">
    <property type="entry name" value="AceGlu_kinase-like_sf"/>
</dbReference>
<evidence type="ECO:0000256" key="8">
    <source>
        <dbReference type="ARBA" id="ARBA00048141"/>
    </source>
</evidence>
<dbReference type="GO" id="GO:0005524">
    <property type="term" value="F:ATP binding"/>
    <property type="evidence" value="ECO:0007669"/>
    <property type="project" value="UniProtKB-UniRule"/>
</dbReference>
<dbReference type="InterPro" id="IPR004662">
    <property type="entry name" value="AcgluKinase_fam"/>
</dbReference>
<dbReference type="InterPro" id="IPR001057">
    <property type="entry name" value="Glu/AcGlu_kinase"/>
</dbReference>
<feature type="site" description="Transition state stabilizer" evidence="9">
    <location>
        <position position="225"/>
    </location>
</feature>
<dbReference type="Pfam" id="PF00696">
    <property type="entry name" value="AA_kinase"/>
    <property type="match status" value="1"/>
</dbReference>
<dbReference type="NCBIfam" id="TIGR00761">
    <property type="entry name" value="argB"/>
    <property type="match status" value="1"/>
</dbReference>
<comment type="subcellular location">
    <subcellularLocation>
        <location evidence="9">Cytoplasm</location>
    </subcellularLocation>
</comment>
<evidence type="ECO:0000256" key="6">
    <source>
        <dbReference type="ARBA" id="ARBA00022777"/>
    </source>
</evidence>
<dbReference type="SUPFAM" id="SSF53633">
    <property type="entry name" value="Carbamate kinase-like"/>
    <property type="match status" value="1"/>
</dbReference>
<dbReference type="AlphaFoldDB" id="A0A0M0LJ92"/>
<dbReference type="STRING" id="263475.AMD00_01175"/>
<dbReference type="PATRIC" id="fig|263475.3.peg.548"/>
<dbReference type="EMBL" id="LILB01000001">
    <property type="protein sequence ID" value="KOO51150.1"/>
    <property type="molecule type" value="Genomic_DNA"/>
</dbReference>
<dbReference type="PANTHER" id="PTHR23342:SF0">
    <property type="entry name" value="N-ACETYLGLUTAMATE SYNTHASE, MITOCHONDRIAL"/>
    <property type="match status" value="1"/>
</dbReference>
<dbReference type="OrthoDB" id="9803155at2"/>
<evidence type="ECO:0000259" key="10">
    <source>
        <dbReference type="Pfam" id="PF00696"/>
    </source>
</evidence>
<comment type="caution">
    <text evidence="11">The sequence shown here is derived from an EMBL/GenBank/DDBJ whole genome shotgun (WGS) entry which is preliminary data.</text>
</comment>
<comment type="catalytic activity">
    <reaction evidence="8 9">
        <text>N-acetyl-L-glutamate + ATP = N-acetyl-L-glutamyl 5-phosphate + ADP</text>
        <dbReference type="Rhea" id="RHEA:14629"/>
        <dbReference type="ChEBI" id="CHEBI:30616"/>
        <dbReference type="ChEBI" id="CHEBI:44337"/>
        <dbReference type="ChEBI" id="CHEBI:57936"/>
        <dbReference type="ChEBI" id="CHEBI:456216"/>
        <dbReference type="EC" id="2.7.2.8"/>
    </reaction>
</comment>
<dbReference type="PIRSF" id="PIRSF000728">
    <property type="entry name" value="NAGK"/>
    <property type="match status" value="1"/>
</dbReference>
<feature type="domain" description="Aspartate/glutamate/uridylate kinase" evidence="10">
    <location>
        <begin position="13"/>
        <end position="240"/>
    </location>
</feature>
<sequence>MITCKSTQHTDHKTIVIKLGGSMLEGLTTDFFENFKKMQQEGIDIIIVHGGGPAINQALTRANIVTTTKNGIRITSSDAIEIVQSTLIGKVNPALTHQLNGAGIKAIGLSGYDGGLFNCSFLDKKEYGYVGNIEAVNTALLKTLLAEKIIPVVSCFGASSDGIPLNINGDTVASNVALAMSADSLLLVTDTPGVKIDDEVQNRVNPEQIKDWIQSGDIYGGMIPKVQAAIDCLNEGIPTVQIVGSKLVGTTIQRKGVIA</sequence>
<evidence type="ECO:0000256" key="1">
    <source>
        <dbReference type="ARBA" id="ARBA00004828"/>
    </source>
</evidence>
<comment type="similarity">
    <text evidence="9">Belongs to the acetylglutamate kinase family. ArgB subfamily.</text>
</comment>
<keyword evidence="2 9" id="KW-0055">Arginine biosynthesis</keyword>
<dbReference type="InterPro" id="IPR037528">
    <property type="entry name" value="ArgB"/>
</dbReference>
<dbReference type="Gene3D" id="3.40.1160.10">
    <property type="entry name" value="Acetylglutamate kinase-like"/>
    <property type="match status" value="1"/>
</dbReference>
<protein>
    <recommendedName>
        <fullName evidence="9">Acetylglutamate kinase</fullName>
        <ecNumber evidence="9">2.7.2.8</ecNumber>
    </recommendedName>
    <alternativeName>
        <fullName evidence="9">N-acetyl-L-glutamate 5-phosphotransferase</fullName>
    </alternativeName>
    <alternativeName>
        <fullName evidence="9">NAG kinase</fullName>
        <shortName evidence="9">NAGK</shortName>
    </alternativeName>
</protein>
<dbReference type="GO" id="GO:0005737">
    <property type="term" value="C:cytoplasm"/>
    <property type="evidence" value="ECO:0007669"/>
    <property type="project" value="UniProtKB-SubCell"/>
</dbReference>
<keyword evidence="12" id="KW-1185">Reference proteome</keyword>
<organism evidence="11 12">
    <name type="scientific">Viridibacillus arvi</name>
    <dbReference type="NCBI Taxonomy" id="263475"/>
    <lineage>
        <taxon>Bacteria</taxon>
        <taxon>Bacillati</taxon>
        <taxon>Bacillota</taxon>
        <taxon>Bacilli</taxon>
        <taxon>Bacillales</taxon>
        <taxon>Caryophanaceae</taxon>
        <taxon>Viridibacillus</taxon>
    </lineage>
</organism>
<evidence type="ECO:0000256" key="9">
    <source>
        <dbReference type="HAMAP-Rule" id="MF_00082"/>
    </source>
</evidence>
<dbReference type="GeneID" id="301134732"/>
<reference evidence="12" key="1">
    <citation type="submission" date="2015-08" db="EMBL/GenBank/DDBJ databases">
        <title>Fjat-10028 dsm 16317.</title>
        <authorList>
            <person name="Liu B."/>
            <person name="Wang J."/>
            <person name="Zhu Y."/>
            <person name="Liu G."/>
            <person name="Chen Q."/>
            <person name="Chen Z."/>
            <person name="Lan J."/>
            <person name="Che J."/>
            <person name="Ge C."/>
            <person name="Shi H."/>
            <person name="Pan Z."/>
            <person name="Liu X."/>
        </authorList>
    </citation>
    <scope>NUCLEOTIDE SEQUENCE [LARGE SCALE GENOMIC DNA]</scope>
    <source>
        <strain evidence="12">DSM 16317</strain>
    </source>
</reference>
<accession>A0A0M0LJ92</accession>
<dbReference type="PANTHER" id="PTHR23342">
    <property type="entry name" value="N-ACETYLGLUTAMATE SYNTHASE"/>
    <property type="match status" value="1"/>
</dbReference>
<evidence type="ECO:0000256" key="7">
    <source>
        <dbReference type="ARBA" id="ARBA00022840"/>
    </source>
</evidence>
<evidence type="ECO:0000313" key="11">
    <source>
        <dbReference type="EMBL" id="KOO51150.1"/>
    </source>
</evidence>
<evidence type="ECO:0000256" key="3">
    <source>
        <dbReference type="ARBA" id="ARBA00022605"/>
    </source>
</evidence>
<keyword evidence="6 9" id="KW-0418">Kinase</keyword>
<evidence type="ECO:0000313" key="12">
    <source>
        <dbReference type="Proteomes" id="UP000036867"/>
    </source>
</evidence>
<proteinExistence type="inferred from homology"/>
<evidence type="ECO:0000256" key="4">
    <source>
        <dbReference type="ARBA" id="ARBA00022679"/>
    </source>
</evidence>
<evidence type="ECO:0000256" key="5">
    <source>
        <dbReference type="ARBA" id="ARBA00022741"/>
    </source>
</evidence>
<keyword evidence="5 9" id="KW-0547">Nucleotide-binding</keyword>
<keyword evidence="4 9" id="KW-0808">Transferase</keyword>
<feature type="binding site" evidence="9">
    <location>
        <position position="166"/>
    </location>
    <ligand>
        <name>substrate</name>
    </ligand>
</feature>
<dbReference type="PRINTS" id="PR00474">
    <property type="entry name" value="GLU5KINASE"/>
</dbReference>
<dbReference type="Proteomes" id="UP000036867">
    <property type="component" value="Unassembled WGS sequence"/>
</dbReference>
<feature type="binding site" evidence="9">
    <location>
        <begin position="51"/>
        <end position="52"/>
    </location>
    <ligand>
        <name>substrate</name>
    </ligand>
</feature>
<dbReference type="GO" id="GO:0003991">
    <property type="term" value="F:acetylglutamate kinase activity"/>
    <property type="evidence" value="ECO:0007669"/>
    <property type="project" value="UniProtKB-UniRule"/>
</dbReference>
<feature type="site" description="Transition state stabilizer" evidence="9">
    <location>
        <position position="18"/>
    </location>
</feature>
<keyword evidence="7 9" id="KW-0067">ATP-binding</keyword>
<dbReference type="UniPathway" id="UPA00068">
    <property type="reaction ID" value="UER00107"/>
</dbReference>
<dbReference type="CDD" id="cd04238">
    <property type="entry name" value="AAK_NAGK-like"/>
    <property type="match status" value="1"/>
</dbReference>
<dbReference type="InterPro" id="IPR001048">
    <property type="entry name" value="Asp/Glu/Uridylate_kinase"/>
</dbReference>
<feature type="binding site" evidence="9">
    <location>
        <position position="73"/>
    </location>
    <ligand>
        <name>substrate</name>
    </ligand>
</feature>
<dbReference type="HAMAP" id="MF_00082">
    <property type="entry name" value="ArgB"/>
    <property type="match status" value="1"/>
</dbReference>
<comment type="pathway">
    <text evidence="1 9">Amino-acid biosynthesis; L-arginine biosynthesis; N(2)-acetyl-L-ornithine from L-glutamate: step 2/4.</text>
</comment>
<dbReference type="GO" id="GO:0042450">
    <property type="term" value="P:L-arginine biosynthetic process via ornithine"/>
    <property type="evidence" value="ECO:0007669"/>
    <property type="project" value="UniProtKB-UniRule"/>
</dbReference>
<name>A0A0M0LJ92_9BACL</name>
<comment type="function">
    <text evidence="9">Catalyzes the ATP-dependent phosphorylation of N-acetyl-L-glutamate.</text>
</comment>